<dbReference type="InterPro" id="IPR029154">
    <property type="entry name" value="HIBADH-like_NADP-bd"/>
</dbReference>
<feature type="domain" description="6-phosphogluconate dehydrogenase NADP-binding" evidence="4">
    <location>
        <begin position="16"/>
        <end position="172"/>
    </location>
</feature>
<keyword evidence="3" id="KW-0520">NAD</keyword>
<feature type="domain" description="3-hydroxyisobutyrate dehydrogenase-like NAD-binding" evidence="5">
    <location>
        <begin position="178"/>
        <end position="295"/>
    </location>
</feature>
<dbReference type="EC" id="1.1.-.-" evidence="6"/>
<proteinExistence type="inferred from homology"/>
<dbReference type="PANTHER" id="PTHR43580">
    <property type="entry name" value="OXIDOREDUCTASE GLYR1-RELATED"/>
    <property type="match status" value="1"/>
</dbReference>
<evidence type="ECO:0000256" key="1">
    <source>
        <dbReference type="ARBA" id="ARBA00009080"/>
    </source>
</evidence>
<dbReference type="RefSeq" id="WP_160826596.1">
    <property type="nucleotide sequence ID" value="NZ_JBHSXE010000001.1"/>
</dbReference>
<reference evidence="7" key="1">
    <citation type="journal article" date="2019" name="Int. J. Syst. Evol. Microbiol.">
        <title>The Global Catalogue of Microorganisms (GCM) 10K type strain sequencing project: providing services to taxonomists for standard genome sequencing and annotation.</title>
        <authorList>
            <consortium name="The Broad Institute Genomics Platform"/>
            <consortium name="The Broad Institute Genome Sequencing Center for Infectious Disease"/>
            <person name="Wu L."/>
            <person name="Ma J."/>
        </authorList>
    </citation>
    <scope>NUCLEOTIDE SEQUENCE [LARGE SCALE GENOMIC DNA]</scope>
    <source>
        <strain evidence="7">JCM 3369</strain>
    </source>
</reference>
<dbReference type="SUPFAM" id="SSF48179">
    <property type="entry name" value="6-phosphogluconate dehydrogenase C-terminal domain-like"/>
    <property type="match status" value="1"/>
</dbReference>
<dbReference type="InterPro" id="IPR051265">
    <property type="entry name" value="HIBADH-related_NP60_sf"/>
</dbReference>
<evidence type="ECO:0000259" key="5">
    <source>
        <dbReference type="Pfam" id="PF14833"/>
    </source>
</evidence>
<dbReference type="Gene3D" id="3.40.50.720">
    <property type="entry name" value="NAD(P)-binding Rossmann-like Domain"/>
    <property type="match status" value="1"/>
</dbReference>
<name>A0ABW2CP05_9ACTN</name>
<evidence type="ECO:0000256" key="2">
    <source>
        <dbReference type="ARBA" id="ARBA00023002"/>
    </source>
</evidence>
<dbReference type="EMBL" id="JBHSXS010000013">
    <property type="protein sequence ID" value="MFC6882444.1"/>
    <property type="molecule type" value="Genomic_DNA"/>
</dbReference>
<dbReference type="InterPro" id="IPR006115">
    <property type="entry name" value="6PGDH_NADP-bd"/>
</dbReference>
<dbReference type="Pfam" id="PF03446">
    <property type="entry name" value="NAD_binding_2"/>
    <property type="match status" value="1"/>
</dbReference>
<dbReference type="GO" id="GO:0016491">
    <property type="term" value="F:oxidoreductase activity"/>
    <property type="evidence" value="ECO:0007669"/>
    <property type="project" value="UniProtKB-KW"/>
</dbReference>
<dbReference type="InterPro" id="IPR015815">
    <property type="entry name" value="HIBADH-related"/>
</dbReference>
<dbReference type="PIRSF" id="PIRSF000103">
    <property type="entry name" value="HIBADH"/>
    <property type="match status" value="1"/>
</dbReference>
<evidence type="ECO:0000313" key="7">
    <source>
        <dbReference type="Proteomes" id="UP001596380"/>
    </source>
</evidence>
<accession>A0ABW2CP05</accession>
<comment type="caution">
    <text evidence="6">The sequence shown here is derived from an EMBL/GenBank/DDBJ whole genome shotgun (WGS) entry which is preliminary data.</text>
</comment>
<dbReference type="Proteomes" id="UP001596380">
    <property type="component" value="Unassembled WGS sequence"/>
</dbReference>
<evidence type="ECO:0000259" key="4">
    <source>
        <dbReference type="Pfam" id="PF03446"/>
    </source>
</evidence>
<comment type="similarity">
    <text evidence="1">Belongs to the HIBADH-related family.</text>
</comment>
<dbReference type="InterPro" id="IPR008927">
    <property type="entry name" value="6-PGluconate_DH-like_C_sf"/>
</dbReference>
<dbReference type="InterPro" id="IPR036291">
    <property type="entry name" value="NAD(P)-bd_dom_sf"/>
</dbReference>
<dbReference type="Pfam" id="PF14833">
    <property type="entry name" value="NAD_binding_11"/>
    <property type="match status" value="1"/>
</dbReference>
<keyword evidence="2 6" id="KW-0560">Oxidoreductase</keyword>
<dbReference type="Gene3D" id="1.10.1040.10">
    <property type="entry name" value="N-(1-d-carboxylethyl)-l-norvaline Dehydrogenase, domain 2"/>
    <property type="match status" value="1"/>
</dbReference>
<sequence>MTSQESTRTRSTAMTKVAILGTGIMGAAMARNVLKDGLALTVWNRTRSRAEPLAADGATVAGSPAEAVEGADVIVTMLNDGDTVLSAMTEAAAGLRPGQVWAQMSTVGVASLRLLADFASEQGLTFVDAPVQGTRQPAEQGTLVVLAAGPSAARAAVEPVFGSVGGKTMWLGEDGAQGNGTRLKLAAVGFGISMTSILAESLALAKGLGIDPALFGEVVGGGPMASPYLQAKLKAILGEDFETSFAVRNAEKDTRLIHEAAESGNVRVDMNDAAGERFRRALAQGHGDEDMAATYYASFPG</sequence>
<dbReference type="SUPFAM" id="SSF51735">
    <property type="entry name" value="NAD(P)-binding Rossmann-fold domains"/>
    <property type="match status" value="1"/>
</dbReference>
<dbReference type="InterPro" id="IPR013328">
    <property type="entry name" value="6PGD_dom2"/>
</dbReference>
<evidence type="ECO:0000313" key="6">
    <source>
        <dbReference type="EMBL" id="MFC6882444.1"/>
    </source>
</evidence>
<dbReference type="PANTHER" id="PTHR43580:SF2">
    <property type="entry name" value="CYTOKINE-LIKE NUCLEAR FACTOR N-PAC"/>
    <property type="match status" value="1"/>
</dbReference>
<keyword evidence="7" id="KW-1185">Reference proteome</keyword>
<evidence type="ECO:0000256" key="3">
    <source>
        <dbReference type="ARBA" id="ARBA00023027"/>
    </source>
</evidence>
<organism evidence="6 7">
    <name type="scientific">Actinomadura yumaensis</name>
    <dbReference type="NCBI Taxonomy" id="111807"/>
    <lineage>
        <taxon>Bacteria</taxon>
        <taxon>Bacillati</taxon>
        <taxon>Actinomycetota</taxon>
        <taxon>Actinomycetes</taxon>
        <taxon>Streptosporangiales</taxon>
        <taxon>Thermomonosporaceae</taxon>
        <taxon>Actinomadura</taxon>
    </lineage>
</organism>
<protein>
    <submittedName>
        <fullName evidence="6">NAD(P)-dependent oxidoreductase</fullName>
        <ecNumber evidence="6">1.1.-.-</ecNumber>
    </submittedName>
</protein>
<gene>
    <name evidence="6" type="ORF">ACFQKB_22000</name>
</gene>